<keyword evidence="3" id="KW-1185">Reference proteome</keyword>
<reference evidence="1 3" key="1">
    <citation type="journal article" date="2014" name="Nat. Genet.">
        <title>Genome and transcriptome of the porcine whipworm Trichuris suis.</title>
        <authorList>
            <person name="Jex A.R."/>
            <person name="Nejsum P."/>
            <person name="Schwarz E.M."/>
            <person name="Hu L."/>
            <person name="Young N.D."/>
            <person name="Hall R.S."/>
            <person name="Korhonen P.K."/>
            <person name="Liao S."/>
            <person name="Thamsborg S."/>
            <person name="Xia J."/>
            <person name="Xu P."/>
            <person name="Wang S."/>
            <person name="Scheerlinck J.P."/>
            <person name="Hofmann A."/>
            <person name="Sternberg P.W."/>
            <person name="Wang J."/>
            <person name="Gasser R.B."/>
        </authorList>
    </citation>
    <scope>NUCLEOTIDE SEQUENCE [LARGE SCALE GENOMIC DNA]</scope>
    <source>
        <strain evidence="2">DCEP-RM93F</strain>
        <strain evidence="1">DCEP-RM93M</strain>
    </source>
</reference>
<proteinExistence type="predicted"/>
<accession>A0A085M443</accession>
<evidence type="ECO:0000313" key="3">
    <source>
        <dbReference type="Proteomes" id="UP000030764"/>
    </source>
</evidence>
<evidence type="ECO:0000313" key="1">
    <source>
        <dbReference type="EMBL" id="KFD51989.1"/>
    </source>
</evidence>
<dbReference type="EMBL" id="KL367482">
    <property type="protein sequence ID" value="KFD71397.1"/>
    <property type="molecule type" value="Genomic_DNA"/>
</dbReference>
<dbReference type="Proteomes" id="UP000030758">
    <property type="component" value="Unassembled WGS sequence"/>
</dbReference>
<organism evidence="1 3">
    <name type="scientific">Trichuris suis</name>
    <name type="common">pig whipworm</name>
    <dbReference type="NCBI Taxonomy" id="68888"/>
    <lineage>
        <taxon>Eukaryota</taxon>
        <taxon>Metazoa</taxon>
        <taxon>Ecdysozoa</taxon>
        <taxon>Nematoda</taxon>
        <taxon>Enoplea</taxon>
        <taxon>Dorylaimia</taxon>
        <taxon>Trichinellida</taxon>
        <taxon>Trichuridae</taxon>
        <taxon>Trichuris</taxon>
    </lineage>
</organism>
<dbReference type="AlphaFoldDB" id="A0A085M443"/>
<name>A0A085M443_9BILA</name>
<dbReference type="Proteomes" id="UP000030764">
    <property type="component" value="Unassembled WGS sequence"/>
</dbReference>
<evidence type="ECO:0000313" key="2">
    <source>
        <dbReference type="EMBL" id="KFD71397.1"/>
    </source>
</evidence>
<gene>
    <name evidence="1" type="ORF">M513_07121</name>
    <name evidence="2" type="ORF">M514_07121</name>
</gene>
<protein>
    <submittedName>
        <fullName evidence="1">Uncharacterized protein</fullName>
    </submittedName>
</protein>
<sequence>MLVATRAEFLKRYSNDELEDASPTGVYIEMNNRRFLTGWRSWTERDEVPLLNQRRLLLNNRGGGRRLRQAFHERPYSDETAATDWR</sequence>
<dbReference type="EMBL" id="KL363233">
    <property type="protein sequence ID" value="KFD51989.1"/>
    <property type="molecule type" value="Genomic_DNA"/>
</dbReference>